<dbReference type="SUPFAM" id="SSF53098">
    <property type="entry name" value="Ribonuclease H-like"/>
    <property type="match status" value="1"/>
</dbReference>
<dbReference type="InterPro" id="IPR001584">
    <property type="entry name" value="Integrase_cat-core"/>
</dbReference>
<evidence type="ECO:0000313" key="5">
    <source>
        <dbReference type="EMBL" id="CAL4779538.1"/>
    </source>
</evidence>
<dbReference type="OrthoDB" id="442510at2759"/>
<feature type="region of interest" description="Disordered" evidence="1">
    <location>
        <begin position="123"/>
        <end position="149"/>
    </location>
</feature>
<dbReference type="InterPro" id="IPR012337">
    <property type="entry name" value="RNaseH-like_sf"/>
</dbReference>
<feature type="region of interest" description="Disordered" evidence="1">
    <location>
        <begin position="1"/>
        <end position="69"/>
    </location>
</feature>
<organism evidence="3">
    <name type="scientific">Cladocopium goreaui</name>
    <dbReference type="NCBI Taxonomy" id="2562237"/>
    <lineage>
        <taxon>Eukaryota</taxon>
        <taxon>Sar</taxon>
        <taxon>Alveolata</taxon>
        <taxon>Dinophyceae</taxon>
        <taxon>Suessiales</taxon>
        <taxon>Symbiodiniaceae</taxon>
        <taxon>Cladocopium</taxon>
    </lineage>
</organism>
<evidence type="ECO:0000313" key="4">
    <source>
        <dbReference type="EMBL" id="CAL1145601.1"/>
    </source>
</evidence>
<dbReference type="GO" id="GO:0003676">
    <property type="term" value="F:nucleic acid binding"/>
    <property type="evidence" value="ECO:0007669"/>
    <property type="project" value="InterPro"/>
</dbReference>
<protein>
    <submittedName>
        <fullName evidence="5">Homoserine dehydrogenase</fullName>
    </submittedName>
</protein>
<feature type="compositionally biased region" description="Basic and acidic residues" evidence="1">
    <location>
        <begin position="1056"/>
        <end position="1076"/>
    </location>
</feature>
<feature type="region of interest" description="Disordered" evidence="1">
    <location>
        <begin position="445"/>
        <end position="472"/>
    </location>
</feature>
<evidence type="ECO:0000313" key="6">
    <source>
        <dbReference type="Proteomes" id="UP001152797"/>
    </source>
</evidence>
<dbReference type="InterPro" id="IPR036397">
    <property type="entry name" value="RNaseH_sf"/>
</dbReference>
<reference evidence="3" key="1">
    <citation type="submission" date="2022-10" db="EMBL/GenBank/DDBJ databases">
        <authorList>
            <person name="Chen Y."/>
            <person name="Dougan E. K."/>
            <person name="Chan C."/>
            <person name="Rhodes N."/>
            <person name="Thang M."/>
        </authorList>
    </citation>
    <scope>NUCLEOTIDE SEQUENCE</scope>
</reference>
<proteinExistence type="predicted"/>
<keyword evidence="6" id="KW-1185">Reference proteome</keyword>
<gene>
    <name evidence="3" type="ORF">C1SCF055_LOCUS19069</name>
</gene>
<dbReference type="EMBL" id="CAMXCT030001685">
    <property type="protein sequence ID" value="CAL4779538.1"/>
    <property type="molecule type" value="Genomic_DNA"/>
</dbReference>
<dbReference type="Pfam" id="PF07727">
    <property type="entry name" value="RVT_2"/>
    <property type="match status" value="1"/>
</dbReference>
<evidence type="ECO:0000313" key="3">
    <source>
        <dbReference type="EMBL" id="CAI3992226.1"/>
    </source>
</evidence>
<dbReference type="EMBL" id="CAMXCT010001685">
    <property type="protein sequence ID" value="CAI3992226.1"/>
    <property type="molecule type" value="Genomic_DNA"/>
</dbReference>
<dbReference type="PROSITE" id="PS50994">
    <property type="entry name" value="INTEGRASE"/>
    <property type="match status" value="1"/>
</dbReference>
<dbReference type="Proteomes" id="UP001152797">
    <property type="component" value="Unassembled WGS sequence"/>
</dbReference>
<feature type="compositionally biased region" description="Basic and acidic residues" evidence="1">
    <location>
        <begin position="2102"/>
        <end position="2113"/>
    </location>
</feature>
<name>A0A9P1FXX8_9DINO</name>
<dbReference type="Gene3D" id="3.30.420.10">
    <property type="entry name" value="Ribonuclease H-like superfamily/Ribonuclease H"/>
    <property type="match status" value="1"/>
</dbReference>
<dbReference type="InterPro" id="IPR013103">
    <property type="entry name" value="RVT_2"/>
</dbReference>
<feature type="region of interest" description="Disordered" evidence="1">
    <location>
        <begin position="329"/>
        <end position="380"/>
    </location>
</feature>
<feature type="domain" description="Integrase catalytic" evidence="2">
    <location>
        <begin position="1407"/>
        <end position="1572"/>
    </location>
</feature>
<reference evidence="4" key="2">
    <citation type="submission" date="2024-04" db="EMBL/GenBank/DDBJ databases">
        <authorList>
            <person name="Chen Y."/>
            <person name="Shah S."/>
            <person name="Dougan E. K."/>
            <person name="Thang M."/>
            <person name="Chan C."/>
        </authorList>
    </citation>
    <scope>NUCLEOTIDE SEQUENCE [LARGE SCALE GENOMIC DNA]</scope>
</reference>
<evidence type="ECO:0000259" key="2">
    <source>
        <dbReference type="PROSITE" id="PS50994"/>
    </source>
</evidence>
<comment type="caution">
    <text evidence="3">The sequence shown here is derived from an EMBL/GenBank/DDBJ whole genome shotgun (WGS) entry which is preliminary data.</text>
</comment>
<dbReference type="GO" id="GO:0015074">
    <property type="term" value="P:DNA integration"/>
    <property type="evidence" value="ECO:0007669"/>
    <property type="project" value="InterPro"/>
</dbReference>
<sequence>MPGGQRGGAKKWKARNHVVAEQHTASEGDEASEASHSNEARGTGNSSSSGQHVEDDTSGRPDPWSEWNKDPWRRQAADNWHRGWKWHDAVGWHRSWDDGDYGRRGAEHVAKLEETTLAHDGRWHGSAWRDSGQVSSTRSETTYDTKGARPSEKMVVPEFDGEGDEQELGRSARSYVRKVHVWLRCTRMAERERPLALYTHLTGRAWIAAEELSMDRLHEEGGIDYFLDWIRIRFMEIEVTKVATVMTELFRRCRKRADQSVREFNLEYERLLMHLRELECELPPLVKAWLYLDKLRLAEGDEMSLLSSVNNRYDLKLLQQAALLHDRSTRRPSNAWEKGGESKPRWKRQSTVHLTQHDDEDGEDSDAGRGDDLEEDLGSDEDLVTEEVATHYHDAFMAYQDAKSKYREAVKGRGYDRDELKKRAEERLRAAKARSFCSVCKRKGHWHRDPECPMRGKAQTGGGGSSNGKSDGQAKSVQLCQVAHVFTTETSSLSSERELHAIADTACSRTVAGHDWFEKYCDIAETYGIPVEIVEESEKFRFGASRVHESTFSVWAKCAVQGKIFAVKIAIVACKVPLLFSRNVLSRLGMVYRLEDGVADLENLGVTALCMGVSETGHPTLTVTDFGDDLGRAQALPNAETAYMSTAAEGEGGFASLSKVVNIFYPKKVSKEVQVSDLHESLMKVLAMGCGSDAAVFLEDPPRLGSRALQPMPAASTVQSVWKMGKEQLTRELVEHGVVVHPNWTVPELRTTVMEQREALNPRMDKNDKLKGITQLTLDQLTQKAVEEGLSLPPRPTRGLLIRMLRESTQQESDNVMCFGKFKGWLYKEVPREYMKWAVDETAANTNASEDLVRFATWAKEEFQKQDKVVLVVRKPPASKDDPEVKAKIPPPDIEVMSWASGSSESHRSWRAGRVQAKKKADKRRVDVIEVTEDMDSELPEEARAEIQHMEAQLAALKQKHKERPEGCSPTGVDGTPVDAMSASAGNPLPGVDRTPVGAVKAPAGNPPPLRGVAPLIGGPRRDETPVGVSSAPAGNSPTMERVPEPEEEVESYDMGSDHGKSRGHGGGDQELTPREKARKGIQMRKKLKEPLRKKVFGMSKALLSVFCTCLVSASGLAEEVFAEPIYDLWNVINPMRGSSSPACLEIFAGRCTITGAFADKQYGVLRPRDLKFGDDLRCKETQEEILETIDTHRPRLVWMSPPCTFWCGFSNLNYNPQQLRRLRARERVFLRFIDQVILKQKMYGGHAIVENPRKRGESPEEAYELLVTDKAFAEELQRCCPGDHTHVRVQGSQTAHSAGYPEGFGKAVVRAFEKVTAQTAYVQDDGGEEATAKESLGGGKDISFTGNVSGRVAGALRRLHQKLGHPPNRELAKHLRLSGASQDLIEAASGLKCRACEKCARPPLHPVAKPAALLDFNEAVAIDIIFLDNQQGKGNLALNMVDIGSSYQVVAPLRNRKSDTVLRVFLKYWVNWAGPPGRLVLDLDTAFADSFADLTSDLAISMRAAAGQAHWQNGIAERYGSSWKSCWEKLCVAEGIRDEDMLDAICAVNDARNSLRNRSGFSPRQWVFGTNGRLVADLEDGGHEMSALHAVTPEGRMARKHALRNGARIAFFEAQASAAVERALAHKNRTKPKEYKPGDLVYYYRQTKKKGKQTSAMWMGPAAIIGQEGQNYWLARGGRCILAAPEHLRAAEHEEVSEILRIKAAIKEVEGVLEEEQKDYADLRSPHPEGAGDVEVEMEIDGIFDDEDEEMPTAEAPASSARHEKRKKAFENEQELKKVARQLGALDDVPASVKSSLKGLSAATTPEAPGHVSFLVKKANSPEGWEKALEKEIPWGMIPESERHLYIAAEEKQWKEHLEFGAVKPLTLEESERVKTEVDPARILPARFLYRDKHHAKRKIDPNIACKAKARLCVGGQRDPDLGVKEMEVDAPTASRHSLLLGLQVALVRGWLVSIGDIRAAFLNGVEAPRSLFFKQPARGIPGLQPGQLIEILKGVFGLSTSPKLWWIRLSSELTQITFQVHGKDYRIIQNDIDPCVFQVLRVDGEGHQVCGLIFTHVDDLMVMADPAIQGRDFPLMNGSVIALITWGVNTTSPRRRSTSLRRDMYSPDSTK</sequence>
<dbReference type="EMBL" id="CAMXCT020001685">
    <property type="protein sequence ID" value="CAL1145601.1"/>
    <property type="molecule type" value="Genomic_DNA"/>
</dbReference>
<feature type="region of interest" description="Disordered" evidence="1">
    <location>
        <begin position="2094"/>
        <end position="2113"/>
    </location>
</feature>
<accession>A0A9P1FXX8</accession>
<feature type="region of interest" description="Disordered" evidence="1">
    <location>
        <begin position="1000"/>
        <end position="1083"/>
    </location>
</feature>
<evidence type="ECO:0000256" key="1">
    <source>
        <dbReference type="SAM" id="MobiDB-lite"/>
    </source>
</evidence>